<keyword evidence="3" id="KW-1185">Reference proteome</keyword>
<sequence>MAALGYLLPLAGALRLLAPAVAGRGGGAASLWTILMILTAPVSSPLGALTAASWLVCGITDKNAVPSSFVRSHFRQALLLASLSALLVFQERTGFSAEAASGLEGPVPLVISAMRSGLLGALMLAWLVSVLFCLLGRYSVPTTDSSGSNQHVES</sequence>
<dbReference type="AlphaFoldDB" id="A0A812I9V5"/>
<reference evidence="2" key="1">
    <citation type="submission" date="2021-02" db="EMBL/GenBank/DDBJ databases">
        <authorList>
            <person name="Dougan E. K."/>
            <person name="Rhodes N."/>
            <person name="Thang M."/>
            <person name="Chan C."/>
        </authorList>
    </citation>
    <scope>NUCLEOTIDE SEQUENCE</scope>
</reference>
<dbReference type="EMBL" id="CAJNDS010000202">
    <property type="protein sequence ID" value="CAE7027031.1"/>
    <property type="molecule type" value="Genomic_DNA"/>
</dbReference>
<accession>A0A812I9V5</accession>
<evidence type="ECO:0000313" key="2">
    <source>
        <dbReference type="EMBL" id="CAE7027031.1"/>
    </source>
</evidence>
<keyword evidence="1" id="KW-1133">Transmembrane helix</keyword>
<dbReference type="OrthoDB" id="432264at2759"/>
<dbReference type="Proteomes" id="UP000604046">
    <property type="component" value="Unassembled WGS sequence"/>
</dbReference>
<feature type="transmembrane region" description="Helical" evidence="1">
    <location>
        <begin position="117"/>
        <end position="136"/>
    </location>
</feature>
<organism evidence="2 3">
    <name type="scientific">Symbiodinium natans</name>
    <dbReference type="NCBI Taxonomy" id="878477"/>
    <lineage>
        <taxon>Eukaryota</taxon>
        <taxon>Sar</taxon>
        <taxon>Alveolata</taxon>
        <taxon>Dinophyceae</taxon>
        <taxon>Suessiales</taxon>
        <taxon>Symbiodiniaceae</taxon>
        <taxon>Symbiodinium</taxon>
    </lineage>
</organism>
<keyword evidence="1" id="KW-0472">Membrane</keyword>
<protein>
    <submittedName>
        <fullName evidence="2">Uncharacterized protein</fullName>
    </submittedName>
</protein>
<feature type="transmembrane region" description="Helical" evidence="1">
    <location>
        <begin position="32"/>
        <end position="56"/>
    </location>
</feature>
<evidence type="ECO:0000313" key="3">
    <source>
        <dbReference type="Proteomes" id="UP000604046"/>
    </source>
</evidence>
<comment type="caution">
    <text evidence="2">The sequence shown here is derived from an EMBL/GenBank/DDBJ whole genome shotgun (WGS) entry which is preliminary data.</text>
</comment>
<name>A0A812I9V5_9DINO</name>
<evidence type="ECO:0000256" key="1">
    <source>
        <dbReference type="SAM" id="Phobius"/>
    </source>
</evidence>
<gene>
    <name evidence="2" type="ORF">SNAT2548_LOCUS3301</name>
</gene>
<proteinExistence type="predicted"/>
<keyword evidence="1" id="KW-0812">Transmembrane</keyword>